<name>G9ETG9_9GAMM</name>
<feature type="signal peptide" evidence="1">
    <location>
        <begin position="1"/>
        <end position="23"/>
    </location>
</feature>
<keyword evidence="3" id="KW-1185">Reference proteome</keyword>
<gene>
    <name evidence="2" type="ORF">LDG_8601</name>
</gene>
<dbReference type="AlphaFoldDB" id="G9ETG9"/>
<feature type="chain" id="PRO_5003521405" evidence="1">
    <location>
        <begin position="24"/>
        <end position="132"/>
    </location>
</feature>
<reference evidence="2 3" key="1">
    <citation type="journal article" date="2011" name="BMC Genomics">
        <title>Insight into cross-talk between intra-amoebal pathogens.</title>
        <authorList>
            <person name="Gimenez G."/>
            <person name="Bertelli C."/>
            <person name="Moliner C."/>
            <person name="Robert C."/>
            <person name="Raoult D."/>
            <person name="Fournier P.E."/>
            <person name="Greub G."/>
        </authorList>
    </citation>
    <scope>NUCLEOTIDE SEQUENCE [LARGE SCALE GENOMIC DNA]</scope>
    <source>
        <strain evidence="2 3">LLAP12</strain>
    </source>
</reference>
<dbReference type="HOGENOM" id="CLU_1914438_0_0_6"/>
<dbReference type="Proteomes" id="UP000002770">
    <property type="component" value="Unassembled WGS sequence"/>
</dbReference>
<dbReference type="RefSeq" id="WP_006872473.1">
    <property type="nucleotide sequence ID" value="NZ_JH413847.1"/>
</dbReference>
<keyword evidence="1" id="KW-0732">Signal</keyword>
<sequence length="132" mass="13972">MLKKVILSAMAVISLSTFLPAYADEDMSCMVQFAVASPPVRQDANVAFNVNNDNGFSKSITLRAGSEPQVIEHLPCSAEPLTISATLYSTSSNTLALGPIIGKCTLKAGPILLNGSNNSVSVVFPYDFICDN</sequence>
<dbReference type="EMBL" id="JH413847">
    <property type="protein sequence ID" value="EHL29636.1"/>
    <property type="molecule type" value="Genomic_DNA"/>
</dbReference>
<dbReference type="InParanoid" id="G9ETG9"/>
<accession>G9ETG9</accession>
<protein>
    <submittedName>
        <fullName evidence="2">Uncharacterized protein</fullName>
    </submittedName>
</protein>
<evidence type="ECO:0000313" key="2">
    <source>
        <dbReference type="EMBL" id="EHL29636.1"/>
    </source>
</evidence>
<dbReference type="OrthoDB" id="5647770at2"/>
<evidence type="ECO:0000256" key="1">
    <source>
        <dbReference type="SAM" id="SignalP"/>
    </source>
</evidence>
<evidence type="ECO:0000313" key="3">
    <source>
        <dbReference type="Proteomes" id="UP000002770"/>
    </source>
</evidence>
<dbReference type="eggNOG" id="ENOG5032FY1">
    <property type="taxonomic scope" value="Bacteria"/>
</dbReference>
<organism evidence="2 3">
    <name type="scientific">Legionella drancourtii LLAP12</name>
    <dbReference type="NCBI Taxonomy" id="658187"/>
    <lineage>
        <taxon>Bacteria</taxon>
        <taxon>Pseudomonadati</taxon>
        <taxon>Pseudomonadota</taxon>
        <taxon>Gammaproteobacteria</taxon>
        <taxon>Legionellales</taxon>
        <taxon>Legionellaceae</taxon>
        <taxon>Legionella</taxon>
    </lineage>
</organism>
<proteinExistence type="predicted"/>